<dbReference type="KEGG" id="paur:FGL86_07080"/>
<protein>
    <submittedName>
        <fullName evidence="4">NAD(P)H-quinone oxidoreductase</fullName>
    </submittedName>
</protein>
<dbReference type="InterPro" id="IPR014189">
    <property type="entry name" value="Quinone_OxRdtase_PIG3"/>
</dbReference>
<dbReference type="CDD" id="cd05276">
    <property type="entry name" value="p53_inducible_oxidoreductase"/>
    <property type="match status" value="1"/>
</dbReference>
<dbReference type="Pfam" id="PF08240">
    <property type="entry name" value="ADH_N"/>
    <property type="match status" value="1"/>
</dbReference>
<dbReference type="OrthoDB" id="9780520at2"/>
<evidence type="ECO:0000313" key="5">
    <source>
        <dbReference type="Proteomes" id="UP000321272"/>
    </source>
</evidence>
<dbReference type="InterPro" id="IPR013154">
    <property type="entry name" value="ADH-like_N"/>
</dbReference>
<name>A0A5B8SP52_9GAMM</name>
<dbReference type="GO" id="GO:0070402">
    <property type="term" value="F:NADPH binding"/>
    <property type="evidence" value="ECO:0007669"/>
    <property type="project" value="TreeGrafter"/>
</dbReference>
<feature type="domain" description="Enoyl reductase (ER)" evidence="3">
    <location>
        <begin position="7"/>
        <end position="317"/>
    </location>
</feature>
<dbReference type="InterPro" id="IPR013149">
    <property type="entry name" value="ADH-like_C"/>
</dbReference>
<evidence type="ECO:0000259" key="3">
    <source>
        <dbReference type="SMART" id="SM00829"/>
    </source>
</evidence>
<dbReference type="NCBIfam" id="TIGR02824">
    <property type="entry name" value="quinone_pig3"/>
    <property type="match status" value="1"/>
</dbReference>
<sequence length="325" mass="34823">MHAIILNDQTLEWREQPSLGDPGPGKLKIHVVWAGVNHADLGQRAGNYPPPPGESDIMGLEVSGTVSQVGSNVERFRVGDRVCALLAGGGYAEEVIVSERQVLPVPEGISLRDAAAIPEVFATAWLNLFMEGGLSSGERVLVHAGASGVGTAAIQLCNAFEHSCFVTVGSDAKIDFCMKLGASTGWNRHQGSFVEAVKAFGGADLILDPVGGSYLGDNQRVLNADGRLIIIGLLGGRSAELDLGRLLMKRQRIIGSTLRSQSSTAKGAILDALYEHAWPRFESGEIIPLIDRTWPIRQVEDAMQYLEDNDGIGKVLLCIDDELND</sequence>
<accession>A0A5B8SP52</accession>
<evidence type="ECO:0000313" key="4">
    <source>
        <dbReference type="EMBL" id="QEA38859.1"/>
    </source>
</evidence>
<dbReference type="SMART" id="SM00829">
    <property type="entry name" value="PKS_ER"/>
    <property type="match status" value="1"/>
</dbReference>
<keyword evidence="1" id="KW-0521">NADP</keyword>
<dbReference type="InterPro" id="IPR020843">
    <property type="entry name" value="ER"/>
</dbReference>
<dbReference type="EMBL" id="CP042382">
    <property type="protein sequence ID" value="QEA38859.1"/>
    <property type="molecule type" value="Genomic_DNA"/>
</dbReference>
<dbReference type="Gene3D" id="3.90.180.10">
    <property type="entry name" value="Medium-chain alcohol dehydrogenases, catalytic domain"/>
    <property type="match status" value="1"/>
</dbReference>
<keyword evidence="5" id="KW-1185">Reference proteome</keyword>
<organism evidence="4 5">
    <name type="scientific">Pistricoccus aurantiacus</name>
    <dbReference type="NCBI Taxonomy" id="1883414"/>
    <lineage>
        <taxon>Bacteria</taxon>
        <taxon>Pseudomonadati</taxon>
        <taxon>Pseudomonadota</taxon>
        <taxon>Gammaproteobacteria</taxon>
        <taxon>Oceanospirillales</taxon>
        <taxon>Halomonadaceae</taxon>
        <taxon>Pistricoccus</taxon>
    </lineage>
</organism>
<dbReference type="InterPro" id="IPR036291">
    <property type="entry name" value="NAD(P)-bd_dom_sf"/>
</dbReference>
<dbReference type="RefSeq" id="WP_147183915.1">
    <property type="nucleotide sequence ID" value="NZ_CP042382.1"/>
</dbReference>
<dbReference type="Pfam" id="PF00107">
    <property type="entry name" value="ADH_zinc_N"/>
    <property type="match status" value="1"/>
</dbReference>
<dbReference type="SUPFAM" id="SSF50129">
    <property type="entry name" value="GroES-like"/>
    <property type="match status" value="1"/>
</dbReference>
<dbReference type="InterPro" id="IPR011032">
    <property type="entry name" value="GroES-like_sf"/>
</dbReference>
<gene>
    <name evidence="4" type="ORF">FGL86_07080</name>
</gene>
<keyword evidence="2" id="KW-0560">Oxidoreductase</keyword>
<dbReference type="GO" id="GO:0016651">
    <property type="term" value="F:oxidoreductase activity, acting on NAD(P)H"/>
    <property type="evidence" value="ECO:0007669"/>
    <property type="project" value="TreeGrafter"/>
</dbReference>
<dbReference type="PANTHER" id="PTHR48106:SF8">
    <property type="entry name" value="OS02G0805600 PROTEIN"/>
    <property type="match status" value="1"/>
</dbReference>
<evidence type="ECO:0000256" key="1">
    <source>
        <dbReference type="ARBA" id="ARBA00022857"/>
    </source>
</evidence>
<dbReference type="Proteomes" id="UP000321272">
    <property type="component" value="Chromosome"/>
</dbReference>
<evidence type="ECO:0000256" key="2">
    <source>
        <dbReference type="ARBA" id="ARBA00023002"/>
    </source>
</evidence>
<reference evidence="4 5" key="1">
    <citation type="submission" date="2019-06" db="EMBL/GenBank/DDBJ databases">
        <title>Genome analyses of bacteria isolated from kimchi.</title>
        <authorList>
            <person name="Lee S."/>
            <person name="Ahn S."/>
            <person name="Roh S."/>
        </authorList>
    </citation>
    <scope>NUCLEOTIDE SEQUENCE [LARGE SCALE GENOMIC DNA]</scope>
    <source>
        <strain evidence="4 5">CBA4606</strain>
    </source>
</reference>
<dbReference type="SUPFAM" id="SSF51735">
    <property type="entry name" value="NAD(P)-binding Rossmann-fold domains"/>
    <property type="match status" value="1"/>
</dbReference>
<dbReference type="PANTHER" id="PTHR48106">
    <property type="entry name" value="QUINONE OXIDOREDUCTASE PIG3-RELATED"/>
    <property type="match status" value="1"/>
</dbReference>
<dbReference type="Gene3D" id="3.40.50.720">
    <property type="entry name" value="NAD(P)-binding Rossmann-like Domain"/>
    <property type="match status" value="1"/>
</dbReference>
<dbReference type="AlphaFoldDB" id="A0A5B8SP52"/>
<proteinExistence type="predicted"/>